<sequence>MSASATSLASIRLKLEDAEVEMCNEWDDRIYTWVPNSSISEIFQDQDEILKAILEGGGVMRNGMKGFMFKDAKTLVSLLIRFGHIKWLNIFQSNKFGNTCFPIKFRQVKTSNSWTWTITSSRSDKMFSFEVTAKETNAGFLKNSEAADAVDVYEEMQKTFDAGKKGQDFTWMKKDGTAGAASRRPPTITSTVLLLAATTELPDRRNPLRD</sequence>
<keyword evidence="2" id="KW-1185">Reference proteome</keyword>
<accession>A0AAI9ZCC5</accession>
<name>A0AAI9ZCC5_9PEZI</name>
<dbReference type="RefSeq" id="XP_060437816.1">
    <property type="nucleotide sequence ID" value="XM_060588742.1"/>
</dbReference>
<dbReference type="GeneID" id="85473604"/>
<reference evidence="1" key="1">
    <citation type="submission" date="2021-06" db="EMBL/GenBank/DDBJ databases">
        <title>Comparative genomics, transcriptomics and evolutionary studies reveal genomic signatures of adaptation to plant cell wall in hemibiotrophic fungi.</title>
        <authorList>
            <consortium name="DOE Joint Genome Institute"/>
            <person name="Baroncelli R."/>
            <person name="Diaz J.F."/>
            <person name="Benocci T."/>
            <person name="Peng M."/>
            <person name="Battaglia E."/>
            <person name="Haridas S."/>
            <person name="Andreopoulos W."/>
            <person name="Labutti K."/>
            <person name="Pangilinan J."/>
            <person name="Floch G.L."/>
            <person name="Makela M.R."/>
            <person name="Henrissat B."/>
            <person name="Grigoriev I.V."/>
            <person name="Crouch J.A."/>
            <person name="De Vries R.P."/>
            <person name="Sukno S.A."/>
            <person name="Thon M.R."/>
        </authorList>
    </citation>
    <scope>NUCLEOTIDE SEQUENCE</scope>
    <source>
        <strain evidence="1">CBS 102054</strain>
    </source>
</reference>
<protein>
    <submittedName>
        <fullName evidence="1">Uncharacterized protein</fullName>
    </submittedName>
</protein>
<dbReference type="Proteomes" id="UP001243989">
    <property type="component" value="Unassembled WGS sequence"/>
</dbReference>
<dbReference type="EMBL" id="JAHMHQ010000043">
    <property type="protein sequence ID" value="KAK1621821.1"/>
    <property type="molecule type" value="Genomic_DNA"/>
</dbReference>
<proteinExistence type="predicted"/>
<evidence type="ECO:0000313" key="1">
    <source>
        <dbReference type="EMBL" id="KAK1621821.1"/>
    </source>
</evidence>
<comment type="caution">
    <text evidence="1">The sequence shown here is derived from an EMBL/GenBank/DDBJ whole genome shotgun (WGS) entry which is preliminary data.</text>
</comment>
<gene>
    <name evidence="1" type="ORF">BDP81DRAFT_400842</name>
</gene>
<dbReference type="AlphaFoldDB" id="A0AAI9ZCC5"/>
<evidence type="ECO:0000313" key="2">
    <source>
        <dbReference type="Proteomes" id="UP001243989"/>
    </source>
</evidence>
<organism evidence="1 2">
    <name type="scientific">Colletotrichum phormii</name>
    <dbReference type="NCBI Taxonomy" id="359342"/>
    <lineage>
        <taxon>Eukaryota</taxon>
        <taxon>Fungi</taxon>
        <taxon>Dikarya</taxon>
        <taxon>Ascomycota</taxon>
        <taxon>Pezizomycotina</taxon>
        <taxon>Sordariomycetes</taxon>
        <taxon>Hypocreomycetidae</taxon>
        <taxon>Glomerellales</taxon>
        <taxon>Glomerellaceae</taxon>
        <taxon>Colletotrichum</taxon>
        <taxon>Colletotrichum acutatum species complex</taxon>
    </lineage>
</organism>